<keyword evidence="1" id="KW-0175">Coiled coil</keyword>
<dbReference type="Gene3D" id="1.20.1260.10">
    <property type="match status" value="1"/>
</dbReference>
<feature type="coiled-coil region" evidence="1">
    <location>
        <begin position="42"/>
        <end position="69"/>
    </location>
</feature>
<comment type="caution">
    <text evidence="2">The sequence shown here is derived from an EMBL/GenBank/DDBJ whole genome shotgun (WGS) entry which is preliminary data.</text>
</comment>
<proteinExistence type="predicted"/>
<keyword evidence="3" id="KW-1185">Reference proteome</keyword>
<sequence length="168" mass="18380">MAAIKTMDDLFLHTLKDIYYAERQILKTLPKMAKAAQDESLKAAFRKHREQTQEQIERLQQVFEALGKRAQGVTCEAINGLIEEGEELIESAQGPGPVLDAGLIAAAQAVEHYEIARYGTLLAWARTRGDKNVLGLIEATLAEEKETDALLNDMAESAVNQQAVGSAA</sequence>
<dbReference type="PANTHER" id="PTHR30565">
    <property type="entry name" value="PROTEIN YCIF"/>
    <property type="match status" value="1"/>
</dbReference>
<dbReference type="OrthoDB" id="9795056at2"/>
<dbReference type="RefSeq" id="WP_099095257.1">
    <property type="nucleotide sequence ID" value="NZ_PDNU01000012.1"/>
</dbReference>
<dbReference type="InterPro" id="IPR010287">
    <property type="entry name" value="DUF892_YciF-like"/>
</dbReference>
<name>A0A2C7ACF5_9PROT</name>
<protein>
    <submittedName>
        <fullName evidence="2">Uncharacterized protein</fullName>
    </submittedName>
</protein>
<dbReference type="InterPro" id="IPR009078">
    <property type="entry name" value="Ferritin-like_SF"/>
</dbReference>
<dbReference type="Pfam" id="PF05974">
    <property type="entry name" value="DUF892"/>
    <property type="match status" value="1"/>
</dbReference>
<dbReference type="AlphaFoldDB" id="A0A2C7ACF5"/>
<gene>
    <name evidence="2" type="ORF">CR162_09265</name>
</gene>
<organism evidence="2 3">
    <name type="scientific">Teichococcus rhizosphaerae</name>
    <dbReference type="NCBI Taxonomy" id="1335062"/>
    <lineage>
        <taxon>Bacteria</taxon>
        <taxon>Pseudomonadati</taxon>
        <taxon>Pseudomonadota</taxon>
        <taxon>Alphaproteobacteria</taxon>
        <taxon>Acetobacterales</taxon>
        <taxon>Roseomonadaceae</taxon>
        <taxon>Roseomonas</taxon>
    </lineage>
</organism>
<evidence type="ECO:0000313" key="3">
    <source>
        <dbReference type="Proteomes" id="UP000223527"/>
    </source>
</evidence>
<reference evidence="2 3" key="1">
    <citation type="submission" date="2017-10" db="EMBL/GenBank/DDBJ databases">
        <authorList>
            <person name="Banno H."/>
            <person name="Chua N.-H."/>
        </authorList>
    </citation>
    <scope>NUCLEOTIDE SEQUENCE [LARGE SCALE GENOMIC DNA]</scope>
    <source>
        <strain evidence="2 3">YW11</strain>
    </source>
</reference>
<accession>A0A2C7ACF5</accession>
<dbReference type="InterPro" id="IPR047114">
    <property type="entry name" value="YciF"/>
</dbReference>
<dbReference type="PANTHER" id="PTHR30565:SF9">
    <property type="entry name" value="PROTEIN YCIF"/>
    <property type="match status" value="1"/>
</dbReference>
<dbReference type="CDD" id="cd07909">
    <property type="entry name" value="YciF"/>
    <property type="match status" value="1"/>
</dbReference>
<dbReference type="EMBL" id="PDNU01000012">
    <property type="protein sequence ID" value="PHK95343.1"/>
    <property type="molecule type" value="Genomic_DNA"/>
</dbReference>
<evidence type="ECO:0000256" key="1">
    <source>
        <dbReference type="SAM" id="Coils"/>
    </source>
</evidence>
<evidence type="ECO:0000313" key="2">
    <source>
        <dbReference type="EMBL" id="PHK95343.1"/>
    </source>
</evidence>
<dbReference type="Proteomes" id="UP000223527">
    <property type="component" value="Unassembled WGS sequence"/>
</dbReference>
<dbReference type="SUPFAM" id="SSF47240">
    <property type="entry name" value="Ferritin-like"/>
    <property type="match status" value="1"/>
</dbReference>
<dbReference type="InterPro" id="IPR012347">
    <property type="entry name" value="Ferritin-like"/>
</dbReference>